<reference evidence="2" key="2">
    <citation type="submission" date="2020-09" db="EMBL/GenBank/DDBJ databases">
        <authorList>
            <person name="Sun Q."/>
            <person name="Zhou Y."/>
        </authorList>
    </citation>
    <scope>NUCLEOTIDE SEQUENCE</scope>
    <source>
        <strain evidence="2">CGMCC 4.7679</strain>
    </source>
</reference>
<accession>A0A8H9IVU7</accession>
<name>A0A8H9IVU7_9PSEU</name>
<feature type="compositionally biased region" description="Polar residues" evidence="1">
    <location>
        <begin position="67"/>
        <end position="96"/>
    </location>
</feature>
<dbReference type="EMBL" id="BNAV01000009">
    <property type="protein sequence ID" value="GHF72240.1"/>
    <property type="molecule type" value="Genomic_DNA"/>
</dbReference>
<proteinExistence type="predicted"/>
<dbReference type="Proteomes" id="UP000658656">
    <property type="component" value="Unassembled WGS sequence"/>
</dbReference>
<evidence type="ECO:0000256" key="1">
    <source>
        <dbReference type="SAM" id="MobiDB-lite"/>
    </source>
</evidence>
<feature type="region of interest" description="Disordered" evidence="1">
    <location>
        <begin position="1"/>
        <end position="165"/>
    </location>
</feature>
<sequence>MTNRDATRAAGNIGQDNARPGLGRHAAADREPISDAAAVDGRGIARHRGSRETFGRPKKPTADSPRPESTSNRHTATRNSPRPESTSNRHTATTNSPRRESASNRDTATTNSPRHESSSGHNMTTADRPLQNQHRTGHEMTSSRAVSTVSPDGTPRPRASSGPLT</sequence>
<reference evidence="2" key="1">
    <citation type="journal article" date="2014" name="Int. J. Syst. Evol. Microbiol.">
        <title>Complete genome sequence of Corynebacterium casei LMG S-19264T (=DSM 44701T), isolated from a smear-ripened cheese.</title>
        <authorList>
            <consortium name="US DOE Joint Genome Institute (JGI-PGF)"/>
            <person name="Walter F."/>
            <person name="Albersmeier A."/>
            <person name="Kalinowski J."/>
            <person name="Ruckert C."/>
        </authorList>
    </citation>
    <scope>NUCLEOTIDE SEQUENCE</scope>
    <source>
        <strain evidence="2">CGMCC 4.7679</strain>
    </source>
</reference>
<organism evidence="2 3">
    <name type="scientific">Amycolatopsis bartoniae</name>
    <dbReference type="NCBI Taxonomy" id="941986"/>
    <lineage>
        <taxon>Bacteria</taxon>
        <taxon>Bacillati</taxon>
        <taxon>Actinomycetota</taxon>
        <taxon>Actinomycetes</taxon>
        <taxon>Pseudonocardiales</taxon>
        <taxon>Pseudonocardiaceae</taxon>
        <taxon>Amycolatopsis</taxon>
    </lineage>
</organism>
<evidence type="ECO:0000313" key="3">
    <source>
        <dbReference type="Proteomes" id="UP000658656"/>
    </source>
</evidence>
<comment type="caution">
    <text evidence="2">The sequence shown here is derived from an EMBL/GenBank/DDBJ whole genome shotgun (WGS) entry which is preliminary data.</text>
</comment>
<keyword evidence="3" id="KW-1185">Reference proteome</keyword>
<protein>
    <submittedName>
        <fullName evidence="2">Uncharacterized protein</fullName>
    </submittedName>
</protein>
<gene>
    <name evidence="2" type="ORF">GCM10017566_52640</name>
</gene>
<dbReference type="AlphaFoldDB" id="A0A8H9IVU7"/>
<evidence type="ECO:0000313" key="2">
    <source>
        <dbReference type="EMBL" id="GHF72240.1"/>
    </source>
</evidence>
<feature type="compositionally biased region" description="Polar residues" evidence="1">
    <location>
        <begin position="119"/>
        <end position="151"/>
    </location>
</feature>